<evidence type="ECO:0000313" key="3">
    <source>
        <dbReference type="EMBL" id="KAK4157183.1"/>
    </source>
</evidence>
<reference evidence="3" key="1">
    <citation type="journal article" date="2023" name="Mol. Phylogenet. Evol.">
        <title>Genome-scale phylogeny and comparative genomics of the fungal order Sordariales.</title>
        <authorList>
            <person name="Hensen N."/>
            <person name="Bonometti L."/>
            <person name="Westerberg I."/>
            <person name="Brannstrom I.O."/>
            <person name="Guillou S."/>
            <person name="Cros-Aarteil S."/>
            <person name="Calhoun S."/>
            <person name="Haridas S."/>
            <person name="Kuo A."/>
            <person name="Mondo S."/>
            <person name="Pangilinan J."/>
            <person name="Riley R."/>
            <person name="LaButti K."/>
            <person name="Andreopoulos B."/>
            <person name="Lipzen A."/>
            <person name="Chen C."/>
            <person name="Yan M."/>
            <person name="Daum C."/>
            <person name="Ng V."/>
            <person name="Clum A."/>
            <person name="Steindorff A."/>
            <person name="Ohm R.A."/>
            <person name="Martin F."/>
            <person name="Silar P."/>
            <person name="Natvig D.O."/>
            <person name="Lalanne C."/>
            <person name="Gautier V."/>
            <person name="Ament-Velasquez S.L."/>
            <person name="Kruys A."/>
            <person name="Hutchinson M.I."/>
            <person name="Powell A.J."/>
            <person name="Barry K."/>
            <person name="Miller A.N."/>
            <person name="Grigoriev I.V."/>
            <person name="Debuchy R."/>
            <person name="Gladieux P."/>
            <person name="Hiltunen Thoren M."/>
            <person name="Johannesson H."/>
        </authorList>
    </citation>
    <scope>NUCLEOTIDE SEQUENCE</scope>
    <source>
        <strain evidence="3">CBS 538.74</strain>
    </source>
</reference>
<evidence type="ECO:0000256" key="2">
    <source>
        <dbReference type="SAM" id="SignalP"/>
    </source>
</evidence>
<feature type="region of interest" description="Disordered" evidence="1">
    <location>
        <begin position="248"/>
        <end position="345"/>
    </location>
</feature>
<organism evidence="3 4">
    <name type="scientific">Chaetomidium leptoderma</name>
    <dbReference type="NCBI Taxonomy" id="669021"/>
    <lineage>
        <taxon>Eukaryota</taxon>
        <taxon>Fungi</taxon>
        <taxon>Dikarya</taxon>
        <taxon>Ascomycota</taxon>
        <taxon>Pezizomycotina</taxon>
        <taxon>Sordariomycetes</taxon>
        <taxon>Sordariomycetidae</taxon>
        <taxon>Sordariales</taxon>
        <taxon>Chaetomiaceae</taxon>
        <taxon>Chaetomidium</taxon>
    </lineage>
</organism>
<proteinExistence type="predicted"/>
<evidence type="ECO:0000313" key="4">
    <source>
        <dbReference type="Proteomes" id="UP001302745"/>
    </source>
</evidence>
<feature type="chain" id="PRO_5042962336" description="Lytic polysaccharide monooxygenase" evidence="2">
    <location>
        <begin position="22"/>
        <end position="361"/>
    </location>
</feature>
<feature type="signal peptide" evidence="2">
    <location>
        <begin position="1"/>
        <end position="21"/>
    </location>
</feature>
<protein>
    <recommendedName>
        <fullName evidence="5">Lytic polysaccharide monooxygenase</fullName>
    </recommendedName>
</protein>
<evidence type="ECO:0000256" key="1">
    <source>
        <dbReference type="SAM" id="MobiDB-lite"/>
    </source>
</evidence>
<dbReference type="AlphaFoldDB" id="A0AAN6VSW3"/>
<accession>A0AAN6VSW3</accession>
<name>A0AAN6VSW3_9PEZI</name>
<dbReference type="PANTHER" id="PTHR36182">
    <property type="entry name" value="PROTEIN, PUTATIVE (AFU_ORTHOLOGUE AFUA_6G10930)-RELATED"/>
    <property type="match status" value="1"/>
</dbReference>
<dbReference type="Proteomes" id="UP001302745">
    <property type="component" value="Unassembled WGS sequence"/>
</dbReference>
<keyword evidence="4" id="KW-1185">Reference proteome</keyword>
<feature type="compositionally biased region" description="Low complexity" evidence="1">
    <location>
        <begin position="277"/>
        <end position="331"/>
    </location>
</feature>
<evidence type="ECO:0008006" key="5">
    <source>
        <dbReference type="Google" id="ProtNLM"/>
    </source>
</evidence>
<dbReference type="Gene3D" id="2.70.50.70">
    <property type="match status" value="1"/>
</dbReference>
<keyword evidence="2" id="KW-0732">Signal</keyword>
<dbReference type="EMBL" id="MU856854">
    <property type="protein sequence ID" value="KAK4157183.1"/>
    <property type="molecule type" value="Genomic_DNA"/>
</dbReference>
<sequence>MASLHLLLSAFLATLPITVNGHMLMNTPTPFSPDLVSTWPLNAPGDGRFPYPCQGMTDVAFRTPVTAGSTTLVNFTGSAPHGGGSCQFGINYHGLPAYSARPEDWRTIYTIIGGCPAEIVSTAGNLEEPPYFRGYGEREIPDAVHCGDDKGVDCIRQFEVPIPKGLPNGDATFAWMWYNRITKDEVYMMCAPVTVTGGVEADREEGKRFVEALPVMFLANIKGFTNCSTSRTGDHGVFNIPNPGRYGVQLIEPDPRAAGDCPVAPPAKFDAPGGDHASSASSASTSRSASASSATSTSGSSGRRTSTRVVTVTQVMGTTTKTVAAAGTTTTDPARPYPCTQDGSLHGSGVSNAACQYALLR</sequence>
<gene>
    <name evidence="3" type="ORF">C8A00DRAFT_40410</name>
</gene>
<dbReference type="PANTHER" id="PTHR36182:SF2">
    <property type="entry name" value="LYTIC POLYSACCHARIDE MONOOXYGENASE"/>
    <property type="match status" value="1"/>
</dbReference>
<reference evidence="3" key="2">
    <citation type="submission" date="2023-05" db="EMBL/GenBank/DDBJ databases">
        <authorList>
            <consortium name="Lawrence Berkeley National Laboratory"/>
            <person name="Steindorff A."/>
            <person name="Hensen N."/>
            <person name="Bonometti L."/>
            <person name="Westerberg I."/>
            <person name="Brannstrom I.O."/>
            <person name="Guillou S."/>
            <person name="Cros-Aarteil S."/>
            <person name="Calhoun S."/>
            <person name="Haridas S."/>
            <person name="Kuo A."/>
            <person name="Mondo S."/>
            <person name="Pangilinan J."/>
            <person name="Riley R."/>
            <person name="Labutti K."/>
            <person name="Andreopoulos B."/>
            <person name="Lipzen A."/>
            <person name="Chen C."/>
            <person name="Yanf M."/>
            <person name="Daum C."/>
            <person name="Ng V."/>
            <person name="Clum A."/>
            <person name="Ohm R."/>
            <person name="Martin F."/>
            <person name="Silar P."/>
            <person name="Natvig D."/>
            <person name="Lalanne C."/>
            <person name="Gautier V."/>
            <person name="Ament-Velasquez S.L."/>
            <person name="Kruys A."/>
            <person name="Hutchinson M.I."/>
            <person name="Powell A.J."/>
            <person name="Barry K."/>
            <person name="Miller A.N."/>
            <person name="Grigoriev I.V."/>
            <person name="Debuchy R."/>
            <person name="Gladieux P."/>
            <person name="Thoren M.H."/>
            <person name="Johannesson H."/>
        </authorList>
    </citation>
    <scope>NUCLEOTIDE SEQUENCE</scope>
    <source>
        <strain evidence="3">CBS 538.74</strain>
    </source>
</reference>
<comment type="caution">
    <text evidence="3">The sequence shown here is derived from an EMBL/GenBank/DDBJ whole genome shotgun (WGS) entry which is preliminary data.</text>
</comment>